<dbReference type="EMBL" id="JACGWJ010000010">
    <property type="protein sequence ID" value="KAL0392550.1"/>
    <property type="molecule type" value="Genomic_DNA"/>
</dbReference>
<organism evidence="3">
    <name type="scientific">Sesamum radiatum</name>
    <name type="common">Black benniseed</name>
    <dbReference type="NCBI Taxonomy" id="300843"/>
    <lineage>
        <taxon>Eukaryota</taxon>
        <taxon>Viridiplantae</taxon>
        <taxon>Streptophyta</taxon>
        <taxon>Embryophyta</taxon>
        <taxon>Tracheophyta</taxon>
        <taxon>Spermatophyta</taxon>
        <taxon>Magnoliopsida</taxon>
        <taxon>eudicotyledons</taxon>
        <taxon>Gunneridae</taxon>
        <taxon>Pentapetalae</taxon>
        <taxon>asterids</taxon>
        <taxon>lamiids</taxon>
        <taxon>Lamiales</taxon>
        <taxon>Pedaliaceae</taxon>
        <taxon>Sesamum</taxon>
    </lineage>
</organism>
<sequence length="341" mass="38415">MSTHVRNEEIDDGDDETDADARGRENLGSNSALRKESDDPTHNIYKEFDFNEFFDLAIKVLNGDSSSMEELNSLKERWQEKFQSPIESKSAKLKSVAGRVVTPLRNINIGLAVPTESSPESENFADGKGTAQLERNFVAPTQLNSDQVSNLEYFPLPTSASTLNCTPEIFIGNVKLQANPVDNIASAFLQSSRKTLHFVPPSKEKGEIIIRPSPTIIEKGSQRWQSTAVGYFLGKKPYFPHLESYARSNWRDLTQISATSNGFYFFQFKNRAAMEDIIEEGPWLFQGQPIVIQCWEQGMSLRRQKHTQIPVWIRLKHLPLELWTAEGLSTVASGVGIPLHR</sequence>
<feature type="domain" description="DUF4283" evidence="2">
    <location>
        <begin position="222"/>
        <end position="299"/>
    </location>
</feature>
<dbReference type="InterPro" id="IPR025558">
    <property type="entry name" value="DUF4283"/>
</dbReference>
<reference evidence="3" key="2">
    <citation type="journal article" date="2024" name="Plant">
        <title>Genomic evolution and insights into agronomic trait innovations of Sesamum species.</title>
        <authorList>
            <person name="Miao H."/>
            <person name="Wang L."/>
            <person name="Qu L."/>
            <person name="Liu H."/>
            <person name="Sun Y."/>
            <person name="Le M."/>
            <person name="Wang Q."/>
            <person name="Wei S."/>
            <person name="Zheng Y."/>
            <person name="Lin W."/>
            <person name="Duan Y."/>
            <person name="Cao H."/>
            <person name="Xiong S."/>
            <person name="Wang X."/>
            <person name="Wei L."/>
            <person name="Li C."/>
            <person name="Ma Q."/>
            <person name="Ju M."/>
            <person name="Zhao R."/>
            <person name="Li G."/>
            <person name="Mu C."/>
            <person name="Tian Q."/>
            <person name="Mei H."/>
            <person name="Zhang T."/>
            <person name="Gao T."/>
            <person name="Zhang H."/>
        </authorList>
    </citation>
    <scope>NUCLEOTIDE SEQUENCE</scope>
    <source>
        <strain evidence="3">G02</strain>
    </source>
</reference>
<dbReference type="AlphaFoldDB" id="A0AAW2SKB4"/>
<dbReference type="InterPro" id="IPR040256">
    <property type="entry name" value="At4g02000-like"/>
</dbReference>
<accession>A0AAW2SKB4</accession>
<reference evidence="3" key="1">
    <citation type="submission" date="2020-06" db="EMBL/GenBank/DDBJ databases">
        <authorList>
            <person name="Li T."/>
            <person name="Hu X."/>
            <person name="Zhang T."/>
            <person name="Song X."/>
            <person name="Zhang H."/>
            <person name="Dai N."/>
            <person name="Sheng W."/>
            <person name="Hou X."/>
            <person name="Wei L."/>
        </authorList>
    </citation>
    <scope>NUCLEOTIDE SEQUENCE</scope>
    <source>
        <strain evidence="3">G02</strain>
        <tissue evidence="3">Leaf</tissue>
    </source>
</reference>
<proteinExistence type="predicted"/>
<feature type="region of interest" description="Disordered" evidence="1">
    <location>
        <begin position="1"/>
        <end position="39"/>
    </location>
</feature>
<dbReference type="Pfam" id="PF14111">
    <property type="entry name" value="DUF4283"/>
    <property type="match status" value="1"/>
</dbReference>
<evidence type="ECO:0000259" key="2">
    <source>
        <dbReference type="Pfam" id="PF14111"/>
    </source>
</evidence>
<dbReference type="PANTHER" id="PTHR31286">
    <property type="entry name" value="GLYCINE-RICH CELL WALL STRUCTURAL PROTEIN 1.8-LIKE"/>
    <property type="match status" value="1"/>
</dbReference>
<evidence type="ECO:0000256" key="1">
    <source>
        <dbReference type="SAM" id="MobiDB-lite"/>
    </source>
</evidence>
<feature type="compositionally biased region" description="Acidic residues" evidence="1">
    <location>
        <begin position="9"/>
        <end position="18"/>
    </location>
</feature>
<dbReference type="PANTHER" id="PTHR31286:SF99">
    <property type="entry name" value="DUF4283 DOMAIN-CONTAINING PROTEIN"/>
    <property type="match status" value="1"/>
</dbReference>
<evidence type="ECO:0000313" key="3">
    <source>
        <dbReference type="EMBL" id="KAL0392550.1"/>
    </source>
</evidence>
<gene>
    <name evidence="3" type="ORF">Sradi_2477800</name>
</gene>
<name>A0AAW2SKB4_SESRA</name>
<comment type="caution">
    <text evidence="3">The sequence shown here is derived from an EMBL/GenBank/DDBJ whole genome shotgun (WGS) entry which is preliminary data.</text>
</comment>
<protein>
    <recommendedName>
        <fullName evidence="2">DUF4283 domain-containing protein</fullName>
    </recommendedName>
</protein>